<accession>A0A9K3CTW1</accession>
<dbReference type="Pfam" id="PF00632">
    <property type="entry name" value="HECT"/>
    <property type="match status" value="1"/>
</dbReference>
<dbReference type="EMBL" id="BDIP01000739">
    <property type="protein sequence ID" value="GIQ82566.1"/>
    <property type="molecule type" value="Genomic_DNA"/>
</dbReference>
<dbReference type="InterPro" id="IPR050409">
    <property type="entry name" value="E3_ubiq-protein_ligase"/>
</dbReference>
<dbReference type="GO" id="GO:0061630">
    <property type="term" value="F:ubiquitin protein ligase activity"/>
    <property type="evidence" value="ECO:0007669"/>
    <property type="project" value="UniProtKB-EC"/>
</dbReference>
<feature type="active site" description="Glycyl thioester intermediate" evidence="6">
    <location>
        <position position="828"/>
    </location>
</feature>
<feature type="domain" description="HECT" evidence="7">
    <location>
        <begin position="441"/>
        <end position="860"/>
    </location>
</feature>
<evidence type="ECO:0000313" key="9">
    <source>
        <dbReference type="EMBL" id="GIQ82566.1"/>
    </source>
</evidence>
<dbReference type="InterPro" id="IPR035983">
    <property type="entry name" value="Hect_E3_ubiquitin_ligase"/>
</dbReference>
<evidence type="ECO:0000313" key="10">
    <source>
        <dbReference type="Proteomes" id="UP000265618"/>
    </source>
</evidence>
<dbReference type="Proteomes" id="UP000265618">
    <property type="component" value="Unassembled WGS sequence"/>
</dbReference>
<evidence type="ECO:0000256" key="2">
    <source>
        <dbReference type="ARBA" id="ARBA00004906"/>
    </source>
</evidence>
<evidence type="ECO:0000256" key="6">
    <source>
        <dbReference type="PROSITE-ProRule" id="PRU00104"/>
    </source>
</evidence>
<gene>
    <name evidence="8" type="ORF">KIPB_002222</name>
    <name evidence="9" type="ORF">KIPB_003728</name>
</gene>
<evidence type="ECO:0000256" key="4">
    <source>
        <dbReference type="ARBA" id="ARBA00022679"/>
    </source>
</evidence>
<dbReference type="GO" id="GO:0005737">
    <property type="term" value="C:cytoplasm"/>
    <property type="evidence" value="ECO:0007669"/>
    <property type="project" value="TreeGrafter"/>
</dbReference>
<dbReference type="SMART" id="SM00119">
    <property type="entry name" value="HECTc"/>
    <property type="match status" value="1"/>
</dbReference>
<comment type="caution">
    <text evidence="9">The sequence shown here is derived from an EMBL/GenBank/DDBJ whole genome shotgun (WGS) entry which is preliminary data.</text>
</comment>
<dbReference type="GO" id="GO:0016567">
    <property type="term" value="P:protein ubiquitination"/>
    <property type="evidence" value="ECO:0007669"/>
    <property type="project" value="TreeGrafter"/>
</dbReference>
<evidence type="ECO:0000256" key="3">
    <source>
        <dbReference type="ARBA" id="ARBA00012485"/>
    </source>
</evidence>
<evidence type="ECO:0000256" key="5">
    <source>
        <dbReference type="ARBA" id="ARBA00022786"/>
    </source>
</evidence>
<dbReference type="SUPFAM" id="SSF56204">
    <property type="entry name" value="Hect, E3 ligase catalytic domain"/>
    <property type="match status" value="1"/>
</dbReference>
<comment type="pathway">
    <text evidence="2">Protein modification; protein ubiquitination.</text>
</comment>
<evidence type="ECO:0000259" key="7">
    <source>
        <dbReference type="PROSITE" id="PS50237"/>
    </source>
</evidence>
<dbReference type="EC" id="2.3.2.26" evidence="3"/>
<keyword evidence="4" id="KW-0808">Transferase</keyword>
<reference evidence="9 10" key="2">
    <citation type="journal article" date="2018" name="PLoS ONE">
        <title>The draft genome of Kipferlia bialata reveals reductive genome evolution in fornicate parasites.</title>
        <authorList>
            <person name="Tanifuji G."/>
            <person name="Takabayashi S."/>
            <person name="Kume K."/>
            <person name="Takagi M."/>
            <person name="Nakayama T."/>
            <person name="Kamikawa R."/>
            <person name="Inagaki Y."/>
            <person name="Hashimoto T."/>
        </authorList>
    </citation>
    <scope>NUCLEOTIDE SEQUENCE [LARGE SCALE GENOMIC DNA]</scope>
    <source>
        <strain evidence="9">NY0173</strain>
    </source>
</reference>
<evidence type="ECO:0000313" key="8">
    <source>
        <dbReference type="EMBL" id="GIQ81286.1"/>
    </source>
</evidence>
<dbReference type="Gene3D" id="3.30.2410.10">
    <property type="entry name" value="Hect, E3 ligase catalytic domain"/>
    <property type="match status" value="1"/>
</dbReference>
<reference evidence="9" key="1">
    <citation type="submission" date="2016-10" db="EMBL/GenBank/DDBJ databases">
        <authorList>
            <person name="Tanifuji G."/>
            <person name="Kume K."/>
            <person name="Nakayama T."/>
            <person name="Takabayashi S."/>
            <person name="Hashimoto T."/>
        </authorList>
    </citation>
    <scope>NUCLEOTIDE SEQUENCE</scope>
    <source>
        <strain evidence="9">NY0173</strain>
    </source>
</reference>
<comment type="catalytic activity">
    <reaction evidence="1">
        <text>S-ubiquitinyl-[E2 ubiquitin-conjugating enzyme]-L-cysteine + [acceptor protein]-L-lysine = [E2 ubiquitin-conjugating enzyme]-L-cysteine + N(6)-ubiquitinyl-[acceptor protein]-L-lysine.</text>
        <dbReference type="EC" id="2.3.2.26"/>
    </reaction>
</comment>
<feature type="non-terminal residue" evidence="9">
    <location>
        <position position="860"/>
    </location>
</feature>
<sequence>YQSQYGGSGVIEVSLCARGQHESDTVGLESDTPLKAPPSSDRDYRGVMVINAAGTHQISVQHLGPSHLTLVPSVRSDPSLTVAMGTVDHARTVYAVHREREKVVVRGVVSDVFGNTASARQCNMGQTPISIALSAPWVSGGVRSKKTPQGLVFGRLGETECFRVNGYDTFREAVTGRVTFSDTSLHMDSLPILQLPQGVSARDSVDMSLPLPTFHLPFNVHIKVHDTLLPVLYVPPTPVSLSLSFSAVEKECPGVTLTRTLDLLKDKGVPCVVNRGGEVERGKEREHERKGKLCLSSHSLAILLLNQAPDSISQPVSNVLMALPLAWKGETGVSSLCVRPDKGDVELEVRMGHDLVLERVHVKSRARHLSPELLSACIVHMVHVQAEQGAASVPHGVKTISGLDGVTRHPRRTVPLRLDRNMPLMPQVAEQLDNDTLSLFTHSDKKSAVHVRVYFDGEEGIDLGGLLRDFLSTCVDEVVDTPPLGFCQLSPSLGQWGVTLDGPSCTVGTVREYPTKDQLLTLKSIGHVIGIALAYGYSVPLRLTHTLHQAVLSCSFNDKDAQKDKVRWGVWGGLKRALANREPPRALLCNEHPAVFGLRLDLTAGDCVGLCAYDDITYLKGRLSMLGLDDAILEQTCISFAETESGSDGHVDFPLSDKPSKGVDGQTVYSWIAASCYHHLLGRCYLETETLVAGILEIVPGLIDSSLSLQSPSAEAQAASLSLSRRDLAMRLCGVPLGAALSDGVPWLEPDVLQRHTGLVPGSERVARHRRCLEMFWQVYASLTPAERVQLYMFATGTAAPPSNTDDRWLFLYVMRDRNGLLPRGHTCSRQLDVPCVKEIADLSRRIHIAIAETSGFGFS</sequence>
<dbReference type="AlphaFoldDB" id="A0A9K3CTW1"/>
<dbReference type="InterPro" id="IPR000569">
    <property type="entry name" value="HECT_dom"/>
</dbReference>
<name>A0A9K3CTW1_9EUKA</name>
<evidence type="ECO:0000256" key="1">
    <source>
        <dbReference type="ARBA" id="ARBA00000885"/>
    </source>
</evidence>
<proteinExistence type="predicted"/>
<dbReference type="PROSITE" id="PS50237">
    <property type="entry name" value="HECT"/>
    <property type="match status" value="1"/>
</dbReference>
<dbReference type="PANTHER" id="PTHR11254">
    <property type="entry name" value="HECT DOMAIN UBIQUITIN-PROTEIN LIGASE"/>
    <property type="match status" value="1"/>
</dbReference>
<dbReference type="PANTHER" id="PTHR11254:SF440">
    <property type="entry name" value="E3 UBIQUITIN-PROTEIN LIGASE NEDD-4"/>
    <property type="match status" value="1"/>
</dbReference>
<keyword evidence="10" id="KW-1185">Reference proteome</keyword>
<protein>
    <recommendedName>
        <fullName evidence="3">HECT-type E3 ubiquitin transferase</fullName>
        <ecNumber evidence="3">2.3.2.26</ecNumber>
    </recommendedName>
</protein>
<keyword evidence="5 6" id="KW-0833">Ubl conjugation pathway</keyword>
<dbReference type="EMBL" id="BDIP01000354">
    <property type="protein sequence ID" value="GIQ81286.1"/>
    <property type="molecule type" value="Genomic_DNA"/>
</dbReference>
<organism evidence="9 10">
    <name type="scientific">Kipferlia bialata</name>
    <dbReference type="NCBI Taxonomy" id="797122"/>
    <lineage>
        <taxon>Eukaryota</taxon>
        <taxon>Metamonada</taxon>
        <taxon>Carpediemonas-like organisms</taxon>
        <taxon>Kipferlia</taxon>
    </lineage>
</organism>
<dbReference type="GO" id="GO:0006511">
    <property type="term" value="P:ubiquitin-dependent protein catabolic process"/>
    <property type="evidence" value="ECO:0007669"/>
    <property type="project" value="TreeGrafter"/>
</dbReference>
<dbReference type="Gene3D" id="3.90.1750.10">
    <property type="entry name" value="Hect, E3 ligase catalytic domains"/>
    <property type="match status" value="1"/>
</dbReference>